<proteinExistence type="predicted"/>
<dbReference type="OrthoDB" id="2430210at2759"/>
<name>A0A367YE03_9ASCO</name>
<evidence type="ECO:0000259" key="2">
    <source>
        <dbReference type="Pfam" id="PF03732"/>
    </source>
</evidence>
<feature type="compositionally biased region" description="Polar residues" evidence="1">
    <location>
        <begin position="16"/>
        <end position="32"/>
    </location>
</feature>
<protein>
    <recommendedName>
        <fullName evidence="2">Retrotransposon gag domain-containing protein</fullName>
    </recommendedName>
</protein>
<accession>A0A367YE03</accession>
<dbReference type="AlphaFoldDB" id="A0A367YE03"/>
<evidence type="ECO:0000256" key="1">
    <source>
        <dbReference type="SAM" id="MobiDB-lite"/>
    </source>
</evidence>
<feature type="domain" description="Retrotransposon gag" evidence="2">
    <location>
        <begin position="103"/>
        <end position="190"/>
    </location>
</feature>
<organism evidence="3 4">
    <name type="scientific">Candida viswanathii</name>
    <dbReference type="NCBI Taxonomy" id="5486"/>
    <lineage>
        <taxon>Eukaryota</taxon>
        <taxon>Fungi</taxon>
        <taxon>Dikarya</taxon>
        <taxon>Ascomycota</taxon>
        <taxon>Saccharomycotina</taxon>
        <taxon>Pichiomycetes</taxon>
        <taxon>Debaryomycetaceae</taxon>
        <taxon>Candida/Lodderomyces clade</taxon>
        <taxon>Candida</taxon>
    </lineage>
</organism>
<gene>
    <name evidence="3" type="ORF">Cantr_10254</name>
</gene>
<dbReference type="Proteomes" id="UP000253472">
    <property type="component" value="Unassembled WGS sequence"/>
</dbReference>
<dbReference type="Pfam" id="PF03732">
    <property type="entry name" value="Retrotrans_gag"/>
    <property type="match status" value="1"/>
</dbReference>
<dbReference type="EMBL" id="QLNQ01000024">
    <property type="protein sequence ID" value="RCK63251.1"/>
    <property type="molecule type" value="Genomic_DNA"/>
</dbReference>
<reference evidence="3 4" key="1">
    <citation type="submission" date="2018-06" db="EMBL/GenBank/DDBJ databases">
        <title>Whole genome sequencing of Candida tropicalis (genome annotated by CSBL at Korea University).</title>
        <authorList>
            <person name="Ahn J."/>
        </authorList>
    </citation>
    <scope>NUCLEOTIDE SEQUENCE [LARGE SCALE GENOMIC DNA]</scope>
    <source>
        <strain evidence="3 4">ATCC 20962</strain>
    </source>
</reference>
<keyword evidence="4" id="KW-1185">Reference proteome</keyword>
<dbReference type="STRING" id="5486.A0A367YE03"/>
<dbReference type="InterPro" id="IPR005162">
    <property type="entry name" value="Retrotrans_gag_dom"/>
</dbReference>
<sequence length="331" mass="37120">MEDLAEGIRRIDLNRITPTSDQTPASTVQSNAPEPVMDETCARIIGEAVAKGLRTGLAIRDDHQKPKEFKGSRKIEDVFIFIEEVGTHGQREGCDLNSKLLTKYASRYLAGNALMWYNIAKSDYEKMSCPEFKEALKQHYLAPNFNDSTAMQLIVLKQTTSVRRYAEKFTRLLRYVKEPWTNPTILKPFMYHSVKPAVKVGILKAVHDEEVSVGAFLNVAQEVDEALFVAAGNKGQPPPRQFDGNRGGSFEASTFSPGPLSSTGLELDQDGDTVMSLAVMKPKKLTQRERAELIKSHGCFACRRIGRRSMKCPFKGHFNRNQPADRTEHLN</sequence>
<evidence type="ECO:0000313" key="3">
    <source>
        <dbReference type="EMBL" id="RCK63251.1"/>
    </source>
</evidence>
<evidence type="ECO:0000313" key="4">
    <source>
        <dbReference type="Proteomes" id="UP000253472"/>
    </source>
</evidence>
<feature type="region of interest" description="Disordered" evidence="1">
    <location>
        <begin position="14"/>
        <end position="34"/>
    </location>
</feature>
<comment type="caution">
    <text evidence="3">The sequence shown here is derived from an EMBL/GenBank/DDBJ whole genome shotgun (WGS) entry which is preliminary data.</text>
</comment>